<dbReference type="InterPro" id="IPR041898">
    <property type="entry name" value="MAGE_WH1"/>
</dbReference>
<keyword evidence="4" id="KW-1185">Reference proteome</keyword>
<dbReference type="PANTHER" id="PTHR11736">
    <property type="entry name" value="MELANOMA-ASSOCIATED ANTIGEN MAGE ANTIGEN"/>
    <property type="match status" value="1"/>
</dbReference>
<dbReference type="Gene3D" id="1.10.10.1200">
    <property type="entry name" value="MAGE homology domain, winged helix WH1 motif"/>
    <property type="match status" value="1"/>
</dbReference>
<dbReference type="OrthoDB" id="205198at2759"/>
<dbReference type="Pfam" id="PF01454">
    <property type="entry name" value="MAGE"/>
    <property type="match status" value="1"/>
</dbReference>
<evidence type="ECO:0000313" key="4">
    <source>
        <dbReference type="Proteomes" id="UP000800040"/>
    </source>
</evidence>
<dbReference type="GO" id="GO:0006281">
    <property type="term" value="P:DNA repair"/>
    <property type="evidence" value="ECO:0007669"/>
    <property type="project" value="TreeGrafter"/>
</dbReference>
<reference evidence="3" key="1">
    <citation type="submission" date="2020-01" db="EMBL/GenBank/DDBJ databases">
        <authorList>
            <consortium name="DOE Joint Genome Institute"/>
            <person name="Haridas S."/>
            <person name="Albert R."/>
            <person name="Binder M."/>
            <person name="Bloem J."/>
            <person name="Labutti K."/>
            <person name="Salamov A."/>
            <person name="Andreopoulos B."/>
            <person name="Baker S.E."/>
            <person name="Barry K."/>
            <person name="Bills G."/>
            <person name="Bluhm B.H."/>
            <person name="Cannon C."/>
            <person name="Castanera R."/>
            <person name="Culley D.E."/>
            <person name="Daum C."/>
            <person name="Ezra D."/>
            <person name="Gonzalez J.B."/>
            <person name="Henrissat B."/>
            <person name="Kuo A."/>
            <person name="Liang C."/>
            <person name="Lipzen A."/>
            <person name="Lutzoni F."/>
            <person name="Magnuson J."/>
            <person name="Mondo S."/>
            <person name="Nolan M."/>
            <person name="Ohm R."/>
            <person name="Pangilinan J."/>
            <person name="Park H.-J."/>
            <person name="Ramirez L."/>
            <person name="Alfaro M."/>
            <person name="Sun H."/>
            <person name="Tritt A."/>
            <person name="Yoshinaga Y."/>
            <person name="Zwiers L.-H."/>
            <person name="Turgeon B.G."/>
            <person name="Goodwin S.B."/>
            <person name="Spatafora J.W."/>
            <person name="Crous P.W."/>
            <person name="Grigoriev I.V."/>
        </authorList>
    </citation>
    <scope>NUCLEOTIDE SEQUENCE</scope>
    <source>
        <strain evidence="3">P77</strain>
    </source>
</reference>
<dbReference type="GO" id="GO:0005634">
    <property type="term" value="C:nucleus"/>
    <property type="evidence" value="ECO:0007669"/>
    <property type="project" value="TreeGrafter"/>
</dbReference>
<evidence type="ECO:0000259" key="2">
    <source>
        <dbReference type="PROSITE" id="PS50838"/>
    </source>
</evidence>
<name>A0A6A5KC76_9PLEO</name>
<dbReference type="AlphaFoldDB" id="A0A6A5KC76"/>
<proteinExistence type="predicted"/>
<dbReference type="InterPro" id="IPR041899">
    <property type="entry name" value="MAGE_WH2"/>
</dbReference>
<feature type="compositionally biased region" description="Basic and acidic residues" evidence="1">
    <location>
        <begin position="22"/>
        <end position="31"/>
    </location>
</feature>
<sequence length="316" mass="35048">MPPRRWRRVDTDEEDTPAPAQTERRGRRDDAPGEDEDVDMEETQQHHGSGSLQQLTKGLVRYALSCEHSRKPIKRQDINEKVLGSHSRLFKEVFAQANSQLMDVFGMQLVELPKAEKVTLRQKRAAAASESQSKSTSIWVLQTILPEQYRIPEIIGPSRPLDEGKVNREDAYVGLYTMAIALITISGGTIPEGKLDRALRRMNADQTTPVGTKDRTLAAMVKDGYIVKIKDPSAGDETIDYIVGPRGKVEVGREGVGQFIGMMYGASEDDEELEKRIQRTLDVAEAHNNSVPVDGASGASQAVGRKRGRPKNDVDE</sequence>
<dbReference type="Gene3D" id="1.10.10.1210">
    <property type="entry name" value="MAGE homology domain, winged helix WH2 motif"/>
    <property type="match status" value="1"/>
</dbReference>
<dbReference type="EMBL" id="ML975329">
    <property type="protein sequence ID" value="KAF1832887.1"/>
    <property type="molecule type" value="Genomic_DNA"/>
</dbReference>
<dbReference type="InterPro" id="IPR037445">
    <property type="entry name" value="MAGE"/>
</dbReference>
<gene>
    <name evidence="3" type="ORF">BDW02DRAFT_570587</name>
</gene>
<dbReference type="PANTHER" id="PTHR11736:SF14">
    <property type="entry name" value="NSE3 HOMOLOG, SMC5-SMC6 COMPLEX COMPONENT"/>
    <property type="match status" value="1"/>
</dbReference>
<organism evidence="3 4">
    <name type="scientific">Decorospora gaudefroyi</name>
    <dbReference type="NCBI Taxonomy" id="184978"/>
    <lineage>
        <taxon>Eukaryota</taxon>
        <taxon>Fungi</taxon>
        <taxon>Dikarya</taxon>
        <taxon>Ascomycota</taxon>
        <taxon>Pezizomycotina</taxon>
        <taxon>Dothideomycetes</taxon>
        <taxon>Pleosporomycetidae</taxon>
        <taxon>Pleosporales</taxon>
        <taxon>Pleosporineae</taxon>
        <taxon>Pleosporaceae</taxon>
        <taxon>Decorospora</taxon>
    </lineage>
</organism>
<feature type="region of interest" description="Disordered" evidence="1">
    <location>
        <begin position="1"/>
        <end position="54"/>
    </location>
</feature>
<evidence type="ECO:0000313" key="3">
    <source>
        <dbReference type="EMBL" id="KAF1832887.1"/>
    </source>
</evidence>
<feature type="domain" description="MAGE" evidence="2">
    <location>
        <begin position="52"/>
        <end position="112"/>
    </location>
</feature>
<accession>A0A6A5KC76</accession>
<protein>
    <submittedName>
        <fullName evidence="3">MAGE-domain-containing protein</fullName>
    </submittedName>
</protein>
<evidence type="ECO:0000256" key="1">
    <source>
        <dbReference type="SAM" id="MobiDB-lite"/>
    </source>
</evidence>
<dbReference type="InterPro" id="IPR002190">
    <property type="entry name" value="MHD_dom"/>
</dbReference>
<dbReference type="Proteomes" id="UP000800040">
    <property type="component" value="Unassembled WGS sequence"/>
</dbReference>
<dbReference type="SMART" id="SM01373">
    <property type="entry name" value="MAGE"/>
    <property type="match status" value="1"/>
</dbReference>
<dbReference type="PROSITE" id="PS50838">
    <property type="entry name" value="MAGE"/>
    <property type="match status" value="1"/>
</dbReference>
<feature type="region of interest" description="Disordered" evidence="1">
    <location>
        <begin position="285"/>
        <end position="316"/>
    </location>
</feature>
<feature type="compositionally biased region" description="Acidic residues" evidence="1">
    <location>
        <begin position="32"/>
        <end position="42"/>
    </location>
</feature>